<feature type="region of interest" description="Disordered" evidence="1">
    <location>
        <begin position="23"/>
        <end position="45"/>
    </location>
</feature>
<reference evidence="2" key="1">
    <citation type="submission" date="2023-01" db="EMBL/GenBank/DDBJ databases">
        <authorList>
            <person name="Van Ghelder C."/>
            <person name="Rancurel C."/>
        </authorList>
    </citation>
    <scope>NUCLEOTIDE SEQUENCE</scope>
    <source>
        <strain evidence="2">CNCM I-4278</strain>
    </source>
</reference>
<evidence type="ECO:0000313" key="2">
    <source>
        <dbReference type="EMBL" id="CAI6341860.1"/>
    </source>
</evidence>
<name>A0A9W4UTN3_9PLEO</name>
<accession>A0A9W4UTN3</accession>
<proteinExistence type="predicted"/>
<sequence length="248" mass="26950">MVTLATPLWTMDVALNRKRSRLTLDDDDDDDHGDDERRLNPPLLSPTLSTCSDSLKRSRTQGELDELDTIKPGEAWHIDVESILASPTLATPPGSSLKAHCNVDKYQKSNSIIVLCVQGSIQLHYDLLCAVLPELYAMSPSLQALVLCRDPAIHTPSSSAPFSLPLVQAVGPSYNHFVRLGLLHPLGGGEHPLDAIVVIDSQARRRLVLPFGWGAGKHVATPAGGMIQTQLMKLLRNCVHTLEGEGFA</sequence>
<dbReference type="Proteomes" id="UP001152607">
    <property type="component" value="Unassembled WGS sequence"/>
</dbReference>
<dbReference type="AlphaFoldDB" id="A0A9W4UTN3"/>
<gene>
    <name evidence="2" type="ORF">PDIGIT_LOCUS15060</name>
</gene>
<protein>
    <submittedName>
        <fullName evidence="2">Uncharacterized protein</fullName>
    </submittedName>
</protein>
<dbReference type="OrthoDB" id="5390017at2759"/>
<evidence type="ECO:0000256" key="1">
    <source>
        <dbReference type="SAM" id="MobiDB-lite"/>
    </source>
</evidence>
<evidence type="ECO:0000313" key="3">
    <source>
        <dbReference type="Proteomes" id="UP001152607"/>
    </source>
</evidence>
<organism evidence="2 3">
    <name type="scientific">Periconia digitata</name>
    <dbReference type="NCBI Taxonomy" id="1303443"/>
    <lineage>
        <taxon>Eukaryota</taxon>
        <taxon>Fungi</taxon>
        <taxon>Dikarya</taxon>
        <taxon>Ascomycota</taxon>
        <taxon>Pezizomycotina</taxon>
        <taxon>Dothideomycetes</taxon>
        <taxon>Pleosporomycetidae</taxon>
        <taxon>Pleosporales</taxon>
        <taxon>Massarineae</taxon>
        <taxon>Periconiaceae</taxon>
        <taxon>Periconia</taxon>
    </lineage>
</organism>
<dbReference type="EMBL" id="CAOQHR010000012">
    <property type="protein sequence ID" value="CAI6341860.1"/>
    <property type="molecule type" value="Genomic_DNA"/>
</dbReference>
<keyword evidence="3" id="KW-1185">Reference proteome</keyword>
<comment type="caution">
    <text evidence="2">The sequence shown here is derived from an EMBL/GenBank/DDBJ whole genome shotgun (WGS) entry which is preliminary data.</text>
</comment>